<accession>A0ABN6ZUZ5</accession>
<organism evidence="1 2">
    <name type="scientific">Pyrodictium abyssi</name>
    <dbReference type="NCBI Taxonomy" id="54256"/>
    <lineage>
        <taxon>Archaea</taxon>
        <taxon>Thermoproteota</taxon>
        <taxon>Thermoprotei</taxon>
        <taxon>Desulfurococcales</taxon>
        <taxon>Pyrodictiaceae</taxon>
        <taxon>Pyrodictium</taxon>
    </lineage>
</organism>
<dbReference type="RefSeq" id="WP_338249426.1">
    <property type="nucleotide sequence ID" value="NZ_AP028907.1"/>
</dbReference>
<gene>
    <name evidence="1" type="ORF">PABY_18340</name>
</gene>
<dbReference type="Proteomes" id="UP001341135">
    <property type="component" value="Chromosome"/>
</dbReference>
<dbReference type="GeneID" id="89289844"/>
<reference evidence="1 2" key="1">
    <citation type="submission" date="2023-09" db="EMBL/GenBank/DDBJ databases">
        <title>Pyrofollis japonicus gen. nov. sp. nov., a novel member of the family Pyrodictiaceae isolated from the Iheya North hydrothermal field.</title>
        <authorList>
            <person name="Miyazaki U."/>
            <person name="Sanari M."/>
            <person name="Tame A."/>
            <person name="Kitajima M."/>
            <person name="Okamoto A."/>
            <person name="Sawayama S."/>
            <person name="Miyazaki J."/>
            <person name="Takai K."/>
            <person name="Nakagawa S."/>
        </authorList>
    </citation>
    <scope>NUCLEOTIDE SEQUENCE [LARGE SCALE GENOMIC DNA]</scope>
    <source>
        <strain evidence="1 2">AV2</strain>
    </source>
</reference>
<keyword evidence="2" id="KW-1185">Reference proteome</keyword>
<evidence type="ECO:0000313" key="1">
    <source>
        <dbReference type="EMBL" id="BES82267.1"/>
    </source>
</evidence>
<sequence>MLRYLLIVAALALVVTSLVYVVAVLAVGKVGQATVYLHPVDPGIVASLTLSRDVAVIYPYDLLRWNLPRAPAGFDVAYQLEPLPGSRYTLECRVYIIGAGGLAPVYQEAKRQSLVPVVSAVRFTHPSSSEPSSGVEAVSALVDWSSMEEILGLLEAKSTAIIECGSTVNLPEKLRDDHVLLVYAVINGSTPVGFAIEVDRQGDSAFISLAHGVVSTLAGVVGGIVSTVSELREEGVRVAGALSLAEILGGIFEYRQPGVRYHGPSSIVKLEVSYSIEPTRAQILRVAFAAFAGAAVIAYEHRGREALSSREG</sequence>
<evidence type="ECO:0000313" key="2">
    <source>
        <dbReference type="Proteomes" id="UP001341135"/>
    </source>
</evidence>
<name>A0ABN6ZUZ5_9CREN</name>
<proteinExistence type="predicted"/>
<dbReference type="EMBL" id="AP028907">
    <property type="protein sequence ID" value="BES82267.1"/>
    <property type="molecule type" value="Genomic_DNA"/>
</dbReference>
<protein>
    <submittedName>
        <fullName evidence="1">Uncharacterized protein</fullName>
    </submittedName>
</protein>